<evidence type="ECO:0000259" key="1">
    <source>
        <dbReference type="Pfam" id="PF12776"/>
    </source>
</evidence>
<reference evidence="2 3" key="1">
    <citation type="journal article" date="2019" name="Nat. Plants">
        <title>Stout camphor tree genome fills gaps in understanding of flowering plant genome evolution.</title>
        <authorList>
            <person name="Chaw S.M."/>
            <person name="Liu Y.C."/>
            <person name="Wu Y.W."/>
            <person name="Wang H.Y."/>
            <person name="Lin C.I."/>
            <person name="Wu C.S."/>
            <person name="Ke H.M."/>
            <person name="Chang L.Y."/>
            <person name="Hsu C.Y."/>
            <person name="Yang H.T."/>
            <person name="Sudianto E."/>
            <person name="Hsu M.H."/>
            <person name="Wu K.P."/>
            <person name="Wang L.N."/>
            <person name="Leebens-Mack J.H."/>
            <person name="Tsai I.J."/>
        </authorList>
    </citation>
    <scope>NUCLEOTIDE SEQUENCE [LARGE SCALE GENOMIC DNA]</scope>
    <source>
        <strain evidence="3">cv. Chaw 1501</strain>
        <tissue evidence="2">Young leaves</tissue>
    </source>
</reference>
<evidence type="ECO:0000313" key="3">
    <source>
        <dbReference type="Proteomes" id="UP000283530"/>
    </source>
</evidence>
<evidence type="ECO:0000313" key="2">
    <source>
        <dbReference type="EMBL" id="RWR97179.1"/>
    </source>
</evidence>
<organism evidence="2 3">
    <name type="scientific">Cinnamomum micranthum f. kanehirae</name>
    <dbReference type="NCBI Taxonomy" id="337451"/>
    <lineage>
        <taxon>Eukaryota</taxon>
        <taxon>Viridiplantae</taxon>
        <taxon>Streptophyta</taxon>
        <taxon>Embryophyta</taxon>
        <taxon>Tracheophyta</taxon>
        <taxon>Spermatophyta</taxon>
        <taxon>Magnoliopsida</taxon>
        <taxon>Magnoliidae</taxon>
        <taxon>Laurales</taxon>
        <taxon>Lauraceae</taxon>
        <taxon>Cinnamomum</taxon>
    </lineage>
</organism>
<name>A0A3S3PT72_9MAGN</name>
<sequence length="119" mass="13749">MKEQFGNDFDKSKLKNHFKSYKKWYSEMKTLLNLGGFGWGEDKKMVTVETVVCNDYLEAHTVASLYKLKRMPDYFHLAEIFGDSVADGRVRFAANYPVQNFPPLDTLVRGEDEVDINAK</sequence>
<dbReference type="PANTHER" id="PTHR46929:SF33">
    <property type="entry name" value="L10-INTERACTING MYB DOMAIN-CONTAINING PROTEIN-LIKE ISOFORM X1"/>
    <property type="match status" value="1"/>
</dbReference>
<dbReference type="Proteomes" id="UP000283530">
    <property type="component" value="Unassembled WGS sequence"/>
</dbReference>
<protein>
    <submittedName>
        <fullName evidence="2">L10-interacting MYB domain-containing protein</fullName>
    </submittedName>
</protein>
<dbReference type="OrthoDB" id="1421496at2759"/>
<dbReference type="InterPro" id="IPR024752">
    <property type="entry name" value="Myb/SANT-like_dom"/>
</dbReference>
<dbReference type="AlphaFoldDB" id="A0A3S3PT72"/>
<dbReference type="PANTHER" id="PTHR46929">
    <property type="entry name" value="EXPRESSED PROTEIN"/>
    <property type="match status" value="1"/>
</dbReference>
<proteinExistence type="predicted"/>
<keyword evidence="3" id="KW-1185">Reference proteome</keyword>
<gene>
    <name evidence="2" type="ORF">CKAN_02659600</name>
</gene>
<accession>A0A3S3PT72</accession>
<feature type="domain" description="Myb/SANT-like" evidence="1">
    <location>
        <begin position="3"/>
        <end position="51"/>
    </location>
</feature>
<comment type="caution">
    <text evidence="2">The sequence shown here is derived from an EMBL/GenBank/DDBJ whole genome shotgun (WGS) entry which is preliminary data.</text>
</comment>
<dbReference type="Pfam" id="PF12776">
    <property type="entry name" value="Myb_DNA-bind_3"/>
    <property type="match status" value="1"/>
</dbReference>
<dbReference type="EMBL" id="QPKB01000012">
    <property type="protein sequence ID" value="RWR97179.1"/>
    <property type="molecule type" value="Genomic_DNA"/>
</dbReference>